<comment type="cofactor">
    <cofactor evidence="1 4">
        <name>pyridoxal 5'-phosphate</name>
        <dbReference type="ChEBI" id="CHEBI:597326"/>
    </cofactor>
</comment>
<keyword evidence="2 4" id="KW-0663">Pyridoxal phosphate</keyword>
<comment type="pathway">
    <text evidence="4">Amino-acid biosynthesis; D-alanine biosynthesis; D-alanine from L-alanine: step 1/1.</text>
</comment>
<sequence>MSWEEGRGRGAGEADLGTMRYPTRALVELAAIRENVRLIRETAGGAEVMAMVKADGYGHGAAAVAGAALAGGAGRIGVAYVEEALALREAGVGVPVMAMVCTRGDEYGRAVAAGVDLGVGGLRLLEEVAEAAVDAGRAARVHLAVDTGMTREGANAQGWPELVERALKAQASGRVEIVGIWSHLACADEPGHPSVAAQARVFREAVELAERAGVRPEVRHLANSAAALYLPETRWDLVRPGIAIYGLHPAPGLPDPGLRPAMTVVSQIAFTKRAAAGSGVSYGHAYTTPRDANVALVPAGYADGVPRNGGGVLELLAGGARRRIAGRVCMDQFVVDLGDDVVEEGDEVVLFGPGDRGEPTAQDWAEALGTISYEVVTRIGGRVPRTHLD</sequence>
<dbReference type="HAMAP" id="MF_01201">
    <property type="entry name" value="Ala_racemase"/>
    <property type="match status" value="1"/>
</dbReference>
<feature type="active site" description="Proton acceptor; specific for D-alanine" evidence="4">
    <location>
        <position position="53"/>
    </location>
</feature>
<name>A0ABP4CJW1_9ACTN</name>
<evidence type="ECO:0000256" key="4">
    <source>
        <dbReference type="HAMAP-Rule" id="MF_01201"/>
    </source>
</evidence>
<dbReference type="InterPro" id="IPR001608">
    <property type="entry name" value="Ala_racemase_N"/>
</dbReference>
<proteinExistence type="inferred from homology"/>
<dbReference type="Gene3D" id="2.40.37.10">
    <property type="entry name" value="Lyase, Ornithine Decarboxylase, Chain A, domain 1"/>
    <property type="match status" value="1"/>
</dbReference>
<comment type="function">
    <text evidence="4">Catalyzes the interconversion of L-alanine and D-alanine. May also act on other amino acids.</text>
</comment>
<dbReference type="InterPro" id="IPR009006">
    <property type="entry name" value="Ala_racemase/Decarboxylase_C"/>
</dbReference>
<dbReference type="SUPFAM" id="SSF50621">
    <property type="entry name" value="Alanine racemase C-terminal domain-like"/>
    <property type="match status" value="1"/>
</dbReference>
<evidence type="ECO:0000256" key="3">
    <source>
        <dbReference type="ARBA" id="ARBA00023235"/>
    </source>
</evidence>
<dbReference type="CDD" id="cd00430">
    <property type="entry name" value="PLPDE_III_AR"/>
    <property type="match status" value="1"/>
</dbReference>
<keyword evidence="3 4" id="KW-0413">Isomerase</keyword>
<feature type="active site" description="Proton acceptor; specific for L-alanine" evidence="4">
    <location>
        <position position="282"/>
    </location>
</feature>
<organism evidence="6 7">
    <name type="scientific">Actinocorallia libanotica</name>
    <dbReference type="NCBI Taxonomy" id="46162"/>
    <lineage>
        <taxon>Bacteria</taxon>
        <taxon>Bacillati</taxon>
        <taxon>Actinomycetota</taxon>
        <taxon>Actinomycetes</taxon>
        <taxon>Streptosporangiales</taxon>
        <taxon>Thermomonosporaceae</taxon>
        <taxon>Actinocorallia</taxon>
    </lineage>
</organism>
<protein>
    <recommendedName>
        <fullName evidence="4">Alanine racemase</fullName>
        <ecNumber evidence="4">5.1.1.1</ecNumber>
    </recommendedName>
</protein>
<gene>
    <name evidence="6" type="primary">alr</name>
    <name evidence="6" type="ORF">GCM10009550_79560</name>
</gene>
<dbReference type="EC" id="5.1.1.1" evidence="4"/>
<feature type="modified residue" description="N6-(pyridoxal phosphate)lysine" evidence="4">
    <location>
        <position position="53"/>
    </location>
</feature>
<evidence type="ECO:0000313" key="6">
    <source>
        <dbReference type="EMBL" id="GAA0971367.1"/>
    </source>
</evidence>
<dbReference type="InterPro" id="IPR011079">
    <property type="entry name" value="Ala_racemase_C"/>
</dbReference>
<dbReference type="EMBL" id="BAAAHH010000097">
    <property type="protein sequence ID" value="GAA0971367.1"/>
    <property type="molecule type" value="Genomic_DNA"/>
</dbReference>
<feature type="domain" description="Alanine racemase C-terminal" evidence="5">
    <location>
        <begin position="261"/>
        <end position="388"/>
    </location>
</feature>
<dbReference type="SMART" id="SM01005">
    <property type="entry name" value="Ala_racemase_C"/>
    <property type="match status" value="1"/>
</dbReference>
<dbReference type="Proteomes" id="UP001500665">
    <property type="component" value="Unassembled WGS sequence"/>
</dbReference>
<evidence type="ECO:0000313" key="7">
    <source>
        <dbReference type="Proteomes" id="UP001500665"/>
    </source>
</evidence>
<dbReference type="SUPFAM" id="SSF51419">
    <property type="entry name" value="PLP-binding barrel"/>
    <property type="match status" value="1"/>
</dbReference>
<dbReference type="Gene3D" id="3.20.20.10">
    <property type="entry name" value="Alanine racemase"/>
    <property type="match status" value="1"/>
</dbReference>
<dbReference type="PANTHER" id="PTHR30511">
    <property type="entry name" value="ALANINE RACEMASE"/>
    <property type="match status" value="1"/>
</dbReference>
<accession>A0ABP4CJW1</accession>
<dbReference type="PANTHER" id="PTHR30511:SF0">
    <property type="entry name" value="ALANINE RACEMASE, CATABOLIC-RELATED"/>
    <property type="match status" value="1"/>
</dbReference>
<comment type="caution">
    <text evidence="6">The sequence shown here is derived from an EMBL/GenBank/DDBJ whole genome shotgun (WGS) entry which is preliminary data.</text>
</comment>
<reference evidence="7" key="1">
    <citation type="journal article" date="2019" name="Int. J. Syst. Evol. Microbiol.">
        <title>The Global Catalogue of Microorganisms (GCM) 10K type strain sequencing project: providing services to taxonomists for standard genome sequencing and annotation.</title>
        <authorList>
            <consortium name="The Broad Institute Genomics Platform"/>
            <consortium name="The Broad Institute Genome Sequencing Center for Infectious Disease"/>
            <person name="Wu L."/>
            <person name="Ma J."/>
        </authorList>
    </citation>
    <scope>NUCLEOTIDE SEQUENCE [LARGE SCALE GENOMIC DNA]</scope>
    <source>
        <strain evidence="7">JCM 10696</strain>
    </source>
</reference>
<keyword evidence="7" id="KW-1185">Reference proteome</keyword>
<comment type="similarity">
    <text evidence="4">Belongs to the alanine racemase family.</text>
</comment>
<evidence type="ECO:0000256" key="2">
    <source>
        <dbReference type="ARBA" id="ARBA00022898"/>
    </source>
</evidence>
<comment type="catalytic activity">
    <reaction evidence="4">
        <text>L-alanine = D-alanine</text>
        <dbReference type="Rhea" id="RHEA:20249"/>
        <dbReference type="ChEBI" id="CHEBI:57416"/>
        <dbReference type="ChEBI" id="CHEBI:57972"/>
        <dbReference type="EC" id="5.1.1.1"/>
    </reaction>
</comment>
<dbReference type="PRINTS" id="PR00992">
    <property type="entry name" value="ALARACEMASE"/>
</dbReference>
<dbReference type="InterPro" id="IPR029066">
    <property type="entry name" value="PLP-binding_barrel"/>
</dbReference>
<feature type="binding site" evidence="4">
    <location>
        <position position="330"/>
    </location>
    <ligand>
        <name>substrate</name>
    </ligand>
</feature>
<feature type="binding site" evidence="4">
    <location>
        <position position="151"/>
    </location>
    <ligand>
        <name>substrate</name>
    </ligand>
</feature>
<dbReference type="Pfam" id="PF01168">
    <property type="entry name" value="Ala_racemase_N"/>
    <property type="match status" value="1"/>
</dbReference>
<evidence type="ECO:0000256" key="1">
    <source>
        <dbReference type="ARBA" id="ARBA00001933"/>
    </source>
</evidence>
<evidence type="ECO:0000259" key="5">
    <source>
        <dbReference type="SMART" id="SM01005"/>
    </source>
</evidence>
<dbReference type="NCBIfam" id="TIGR00492">
    <property type="entry name" value="alr"/>
    <property type="match status" value="1"/>
</dbReference>
<dbReference type="Pfam" id="PF00842">
    <property type="entry name" value="Ala_racemase_C"/>
    <property type="match status" value="1"/>
</dbReference>
<dbReference type="InterPro" id="IPR000821">
    <property type="entry name" value="Ala_racemase"/>
</dbReference>